<evidence type="ECO:0000313" key="1">
    <source>
        <dbReference type="EMBL" id="ETN16122.1"/>
    </source>
</evidence>
<name>W2QSE8_PHYN3</name>
<proteinExistence type="predicted"/>
<reference evidence="1 2" key="2">
    <citation type="submission" date="2013-11" db="EMBL/GenBank/DDBJ databases">
        <title>The Genome Sequence of Phytophthora parasitica INRA-310.</title>
        <authorList>
            <consortium name="The Broad Institute Genomics Platform"/>
            <person name="Russ C."/>
            <person name="Tyler B."/>
            <person name="Panabieres F."/>
            <person name="Shan W."/>
            <person name="Tripathy S."/>
            <person name="Grunwald N."/>
            <person name="Machado M."/>
            <person name="Johnson C.S."/>
            <person name="Arredondo F."/>
            <person name="Hong C."/>
            <person name="Coffey M."/>
            <person name="Young S.K."/>
            <person name="Zeng Q."/>
            <person name="Gargeya S."/>
            <person name="Fitzgerald M."/>
            <person name="Abouelleil A."/>
            <person name="Alvarado L."/>
            <person name="Chapman S.B."/>
            <person name="Gainer-Dewar J."/>
            <person name="Goldberg J."/>
            <person name="Griggs A."/>
            <person name="Gujja S."/>
            <person name="Hansen M."/>
            <person name="Howarth C."/>
            <person name="Imamovic A."/>
            <person name="Ireland A."/>
            <person name="Larimer J."/>
            <person name="McCowan C."/>
            <person name="Murphy C."/>
            <person name="Pearson M."/>
            <person name="Poon T.W."/>
            <person name="Priest M."/>
            <person name="Roberts A."/>
            <person name="Saif S."/>
            <person name="Shea T."/>
            <person name="Sykes S."/>
            <person name="Wortman J."/>
            <person name="Nusbaum C."/>
            <person name="Birren B."/>
        </authorList>
    </citation>
    <scope>NUCLEOTIDE SEQUENCE [LARGE SCALE GENOMIC DNA]</scope>
    <source>
        <strain evidence="1 2">INRA-310</strain>
    </source>
</reference>
<organism evidence="1 2">
    <name type="scientific">Phytophthora nicotianae (strain INRA-310)</name>
    <name type="common">Phytophthora parasitica</name>
    <dbReference type="NCBI Taxonomy" id="761204"/>
    <lineage>
        <taxon>Eukaryota</taxon>
        <taxon>Sar</taxon>
        <taxon>Stramenopiles</taxon>
        <taxon>Oomycota</taxon>
        <taxon>Peronosporomycetes</taxon>
        <taxon>Peronosporales</taxon>
        <taxon>Peronosporaceae</taxon>
        <taxon>Phytophthora</taxon>
    </lineage>
</organism>
<evidence type="ECO:0000313" key="2">
    <source>
        <dbReference type="Proteomes" id="UP000018817"/>
    </source>
</evidence>
<sequence>MSTHYVLEANYGKSAITHRYIVPRWRLSSKLNQPAEEEDVPADQVSRKSFQVRESAMIASKHHVLNGTTKFKTVCRRGTQIVGIMSRNGTVVFNEVMAALGELEEIIKDGVVHTIGNEFG</sequence>
<protein>
    <submittedName>
        <fullName evidence="1">Uncharacterized protein</fullName>
    </submittedName>
</protein>
<reference evidence="2" key="1">
    <citation type="submission" date="2011-12" db="EMBL/GenBank/DDBJ databases">
        <authorList>
            <consortium name="The Broad Institute Genome Sequencing Platform"/>
            <person name="Russ C."/>
            <person name="Tyler B."/>
            <person name="Panabieres F."/>
            <person name="Shan W."/>
            <person name="Tripathy S."/>
            <person name="Grunwald N."/>
            <person name="Machado M."/>
            <person name="Young S.K."/>
            <person name="Zeng Q."/>
            <person name="Gargeya S."/>
            <person name="Fitzgerald M."/>
            <person name="Haas B."/>
            <person name="Abouelleil A."/>
            <person name="Alvarado L."/>
            <person name="Arachchi H.M."/>
            <person name="Berlin A."/>
            <person name="Chapman S.B."/>
            <person name="Gearin G."/>
            <person name="Goldberg J."/>
            <person name="Griggs A."/>
            <person name="Gujja S."/>
            <person name="Hansen M."/>
            <person name="Heiman D."/>
            <person name="Howarth C."/>
            <person name="Larimer J."/>
            <person name="Lui A."/>
            <person name="MacDonald P.J.P."/>
            <person name="McCowen C."/>
            <person name="Montmayeur A."/>
            <person name="Murphy C."/>
            <person name="Neiman D."/>
            <person name="Pearson M."/>
            <person name="Priest M."/>
            <person name="Roberts A."/>
            <person name="Saif S."/>
            <person name="Shea T."/>
            <person name="Sisk P."/>
            <person name="Stolte C."/>
            <person name="Sykes S."/>
            <person name="Wortman J."/>
            <person name="Nusbaum C."/>
            <person name="Birren B."/>
        </authorList>
    </citation>
    <scope>NUCLEOTIDE SEQUENCE [LARGE SCALE GENOMIC DNA]</scope>
    <source>
        <strain evidence="2">INRA-310</strain>
    </source>
</reference>
<dbReference type="EMBL" id="KI669569">
    <property type="protein sequence ID" value="ETN16122.1"/>
    <property type="molecule type" value="Genomic_DNA"/>
</dbReference>
<dbReference type="Proteomes" id="UP000018817">
    <property type="component" value="Unassembled WGS sequence"/>
</dbReference>
<dbReference type="RefSeq" id="XP_008898486.1">
    <property type="nucleotide sequence ID" value="XM_008900238.1"/>
</dbReference>
<dbReference type="OrthoDB" id="129337at2759"/>
<dbReference type="GeneID" id="20176313"/>
<gene>
    <name evidence="1" type="ORF">PPTG_06338</name>
</gene>
<dbReference type="AlphaFoldDB" id="W2QSE8"/>
<dbReference type="VEuPathDB" id="FungiDB:PPTG_06338"/>
<accession>W2QSE8</accession>